<comment type="pathway">
    <text evidence="2 12 15">Carbohydrate degradation; pentose phosphate pathway; D-ribulose 5-phosphate from D-glucose 6-phosphate (oxidative stage): step 3/3.</text>
</comment>
<evidence type="ECO:0000256" key="3">
    <source>
        <dbReference type="ARBA" id="ARBA00008419"/>
    </source>
</evidence>
<dbReference type="InterPro" id="IPR006184">
    <property type="entry name" value="6PGdom_BS"/>
</dbReference>
<keyword evidence="9 15" id="KW-0311">Gluconate utilization</keyword>
<feature type="binding site" description="in other chain" evidence="14">
    <location>
        <begin position="174"/>
        <end position="175"/>
    </location>
    <ligand>
        <name>substrate</name>
        <note>ligand shared between dimeric partners</note>
    </ligand>
</feature>
<dbReference type="Proteomes" id="UP000237350">
    <property type="component" value="Unassembled WGS sequence"/>
</dbReference>
<comment type="similarity">
    <text evidence="3 12 15">Belongs to the 6-phosphogluconate dehydrogenase family.</text>
</comment>
<keyword evidence="7 12" id="KW-0521">NADP</keyword>
<evidence type="ECO:0000256" key="14">
    <source>
        <dbReference type="PIRSR" id="PIRSR000109-2"/>
    </source>
</evidence>
<keyword evidence="10 12" id="KW-0570">Pentose shunt</keyword>
<dbReference type="NCBIfam" id="NF006765">
    <property type="entry name" value="PRK09287.1"/>
    <property type="match status" value="1"/>
</dbReference>
<dbReference type="Pfam" id="PF00393">
    <property type="entry name" value="6PGD"/>
    <property type="match status" value="1"/>
</dbReference>
<dbReference type="UniPathway" id="UPA00115">
    <property type="reaction ID" value="UER00410"/>
</dbReference>
<evidence type="ECO:0000256" key="11">
    <source>
        <dbReference type="ARBA" id="ARBA00048640"/>
    </source>
</evidence>
<organism evidence="17 18">
    <name type="scientific">Alkalispirochaeta sphaeroplastigenens</name>
    <dbReference type="NCBI Taxonomy" id="1187066"/>
    <lineage>
        <taxon>Bacteria</taxon>
        <taxon>Pseudomonadati</taxon>
        <taxon>Spirochaetota</taxon>
        <taxon>Spirochaetia</taxon>
        <taxon>Spirochaetales</taxon>
        <taxon>Spirochaetaceae</taxon>
        <taxon>Alkalispirochaeta</taxon>
    </lineage>
</organism>
<dbReference type="SUPFAM" id="SSF48179">
    <property type="entry name" value="6-phosphogluconate dehydrogenase C-terminal domain-like"/>
    <property type="match status" value="1"/>
</dbReference>
<evidence type="ECO:0000256" key="7">
    <source>
        <dbReference type="ARBA" id="ARBA00022857"/>
    </source>
</evidence>
<dbReference type="InterPro" id="IPR008927">
    <property type="entry name" value="6-PGluconate_DH-like_C_sf"/>
</dbReference>
<dbReference type="PROSITE" id="PS00461">
    <property type="entry name" value="6PGD"/>
    <property type="match status" value="1"/>
</dbReference>
<protein>
    <recommendedName>
        <fullName evidence="6 12">6-phosphogluconate dehydrogenase, decarboxylating</fullName>
        <ecNumber evidence="5 12">1.1.1.44</ecNumber>
    </recommendedName>
</protein>
<evidence type="ECO:0000256" key="8">
    <source>
        <dbReference type="ARBA" id="ARBA00023002"/>
    </source>
</evidence>
<dbReference type="GO" id="GO:0019521">
    <property type="term" value="P:D-gluconate metabolic process"/>
    <property type="evidence" value="ECO:0007669"/>
    <property type="project" value="UniProtKB-KW"/>
</dbReference>
<evidence type="ECO:0000256" key="2">
    <source>
        <dbReference type="ARBA" id="ARBA00004874"/>
    </source>
</evidence>
<dbReference type="Pfam" id="PF03446">
    <property type="entry name" value="NAD_binding_2"/>
    <property type="match status" value="1"/>
</dbReference>
<feature type="active site" description="Proton acceptor" evidence="13">
    <location>
        <position position="171"/>
    </location>
</feature>
<dbReference type="PANTHER" id="PTHR11811">
    <property type="entry name" value="6-PHOSPHOGLUCONATE DEHYDROGENASE"/>
    <property type="match status" value="1"/>
</dbReference>
<evidence type="ECO:0000313" key="18">
    <source>
        <dbReference type="Proteomes" id="UP000237350"/>
    </source>
</evidence>
<feature type="binding site" evidence="14">
    <location>
        <position position="439"/>
    </location>
    <ligand>
        <name>substrate</name>
        <note>ligand shared between dimeric partners</note>
    </ligand>
</feature>
<dbReference type="SMART" id="SM01350">
    <property type="entry name" value="6PGD"/>
    <property type="match status" value="1"/>
</dbReference>
<dbReference type="Gene3D" id="1.20.5.320">
    <property type="entry name" value="6-Phosphogluconate Dehydrogenase, domain 3"/>
    <property type="match status" value="1"/>
</dbReference>
<gene>
    <name evidence="17" type="ORF">AU468_10475</name>
</gene>
<evidence type="ECO:0000256" key="13">
    <source>
        <dbReference type="PIRSR" id="PIRSR000109-1"/>
    </source>
</evidence>
<reference evidence="18" key="1">
    <citation type="submission" date="2015-12" db="EMBL/GenBank/DDBJ databases">
        <authorList>
            <person name="Lodha T.D."/>
            <person name="Chintalapati S."/>
            <person name="Chintalapati V.R."/>
            <person name="Sravanthi T."/>
        </authorList>
    </citation>
    <scope>NUCLEOTIDE SEQUENCE [LARGE SCALE GENOMIC DNA]</scope>
    <source>
        <strain evidence="18">JC133</strain>
    </source>
</reference>
<keyword evidence="8 12" id="KW-0560">Oxidoreductase</keyword>
<dbReference type="FunFam" id="1.10.1040.10:FF:000032">
    <property type="entry name" value="6-phosphogluconate dehydrogenase, decarboxylating"/>
    <property type="match status" value="1"/>
</dbReference>
<dbReference type="InterPro" id="IPR006114">
    <property type="entry name" value="6PGDH_C"/>
</dbReference>
<dbReference type="PIRSF" id="PIRSF000109">
    <property type="entry name" value="6PGD"/>
    <property type="match status" value="1"/>
</dbReference>
<feature type="binding site" description="in other chain" evidence="14">
    <location>
        <position position="248"/>
    </location>
    <ligand>
        <name>substrate</name>
        <note>ligand shared between dimeric partners</note>
    </ligand>
</feature>
<feature type="active site" description="Proton donor" evidence="13">
    <location>
        <position position="178"/>
    </location>
</feature>
<accession>A0A2S4JIC3</accession>
<dbReference type="GO" id="GO:0006098">
    <property type="term" value="P:pentose-phosphate shunt"/>
    <property type="evidence" value="ECO:0007669"/>
    <property type="project" value="UniProtKB-UniPathway"/>
</dbReference>
<feature type="domain" description="6-phosphogluconate dehydrogenase C-terminal" evidence="16">
    <location>
        <begin position="167"/>
        <end position="463"/>
    </location>
</feature>
<dbReference type="GO" id="GO:0050661">
    <property type="term" value="F:NADP binding"/>
    <property type="evidence" value="ECO:0007669"/>
    <property type="project" value="InterPro"/>
</dbReference>
<dbReference type="InterPro" id="IPR006183">
    <property type="entry name" value="Pgluconate_DH"/>
</dbReference>
<comment type="function">
    <text evidence="1 12">Catalyzes the oxidative decarboxylation of 6-phosphogluconate to ribulose 5-phosphate and CO(2), with concomitant reduction of NADP to NADPH.</text>
</comment>
<evidence type="ECO:0000256" key="9">
    <source>
        <dbReference type="ARBA" id="ARBA00023064"/>
    </source>
</evidence>
<evidence type="ECO:0000256" key="5">
    <source>
        <dbReference type="ARBA" id="ARBA00013011"/>
    </source>
</evidence>
<dbReference type="AlphaFoldDB" id="A0A2S4JIC3"/>
<comment type="catalytic activity">
    <reaction evidence="11 12 15">
        <text>6-phospho-D-gluconate + NADP(+) = D-ribulose 5-phosphate + CO2 + NADPH</text>
        <dbReference type="Rhea" id="RHEA:10116"/>
        <dbReference type="ChEBI" id="CHEBI:16526"/>
        <dbReference type="ChEBI" id="CHEBI:57783"/>
        <dbReference type="ChEBI" id="CHEBI:58121"/>
        <dbReference type="ChEBI" id="CHEBI:58349"/>
        <dbReference type="ChEBI" id="CHEBI:58759"/>
        <dbReference type="EC" id="1.1.1.44"/>
    </reaction>
</comment>
<dbReference type="FunFam" id="1.20.5.320:FF:000002">
    <property type="entry name" value="6-phosphogluconate dehydrogenase, decarboxylating"/>
    <property type="match status" value="1"/>
</dbReference>
<dbReference type="GO" id="GO:0004616">
    <property type="term" value="F:phosphogluconate dehydrogenase (decarboxylating) activity"/>
    <property type="evidence" value="ECO:0007669"/>
    <property type="project" value="UniProtKB-EC"/>
</dbReference>
<evidence type="ECO:0000256" key="1">
    <source>
        <dbReference type="ARBA" id="ARBA00002526"/>
    </source>
</evidence>
<comment type="subunit">
    <text evidence="4 12">Homodimer.</text>
</comment>
<evidence type="ECO:0000259" key="16">
    <source>
        <dbReference type="SMART" id="SM01350"/>
    </source>
</evidence>
<sequence>MGRNLALNACEKGITVAVYDRDPSLVRALADQAGREIPLIPASSLEEFLQALTRPRKILFMIRAGDPVDQLLDEVTPHLTPGDIVIDGGNSYYQDTARRSETLKARGIRFIGAGISGGEEGARFGPSIMPGGDEAAWPLAAPVLQALAAVSAQGTPCCSWVGSGGAGHFVKMIHNAIEYAEMQAIAEAYHLMKDLLGLDHGAMHETLSRWNEGPLKSYLMEITASILVHPDRDGSPLLEKILDQAGQKGTGKWSVLEGLDRNVPLPSVNAAVSARQLSSLRDERCRAAEIFPSIPGESLRGGLTEARRRDLLQDLEQALLGSRIITYTRGFEIIDVAARQEGWGTNLGELALLWTRGCIIRTPLLEEIARACRATPPPTDLLLSPALADPLRRAASGWRRLVAAGIEAEIPLPVLAGGLTFFDGYKSRSLPANLIQAMRDYFGAHLYQRRDDESGAYHHTDWTGSGGAVSSSLYNA</sequence>
<feature type="binding site" description="in other chain" evidence="14">
    <location>
        <begin position="116"/>
        <end position="118"/>
    </location>
    <ligand>
        <name>substrate</name>
        <note>ligand shared between dimeric partners</note>
    </ligand>
</feature>
<dbReference type="InterPro" id="IPR006115">
    <property type="entry name" value="6PGDH_NADP-bd"/>
</dbReference>
<dbReference type="NCBIfam" id="TIGR00873">
    <property type="entry name" value="gnd"/>
    <property type="match status" value="1"/>
</dbReference>
<feature type="binding site" description="in other chain" evidence="14">
    <location>
        <position position="275"/>
    </location>
    <ligand>
        <name>substrate</name>
        <note>ligand shared between dimeric partners</note>
    </ligand>
</feature>
<dbReference type="PRINTS" id="PR00076">
    <property type="entry name" value="6PGDHDRGNASE"/>
</dbReference>
<keyword evidence="18" id="KW-1185">Reference proteome</keyword>
<comment type="caution">
    <text evidence="17">The sequence shown here is derived from an EMBL/GenBank/DDBJ whole genome shotgun (WGS) entry which is preliminary data.</text>
</comment>
<evidence type="ECO:0000256" key="6">
    <source>
        <dbReference type="ARBA" id="ARBA00018193"/>
    </source>
</evidence>
<dbReference type="InterPro" id="IPR006113">
    <property type="entry name" value="6PGDH_Gnd/GntZ"/>
</dbReference>
<dbReference type="EMBL" id="LPWH01000110">
    <property type="protein sequence ID" value="POQ99200.1"/>
    <property type="molecule type" value="Genomic_DNA"/>
</dbReference>
<dbReference type="EC" id="1.1.1.44" evidence="5 12"/>
<dbReference type="InterPro" id="IPR013328">
    <property type="entry name" value="6PGD_dom2"/>
</dbReference>
<dbReference type="SUPFAM" id="SSF51735">
    <property type="entry name" value="NAD(P)-binding Rossmann-fold domains"/>
    <property type="match status" value="1"/>
</dbReference>
<dbReference type="InterPro" id="IPR036291">
    <property type="entry name" value="NAD(P)-bd_dom_sf"/>
</dbReference>
<name>A0A2S4JIC3_9SPIO</name>
<dbReference type="Gene3D" id="1.10.1040.10">
    <property type="entry name" value="N-(1-d-carboxylethyl)-l-norvaline Dehydrogenase, domain 2"/>
    <property type="match status" value="1"/>
</dbReference>
<evidence type="ECO:0000256" key="15">
    <source>
        <dbReference type="RuleBase" id="RU000485"/>
    </source>
</evidence>
<evidence type="ECO:0000313" key="17">
    <source>
        <dbReference type="EMBL" id="POQ99200.1"/>
    </source>
</evidence>
<feature type="binding site" description="in other chain" evidence="14">
    <location>
        <position position="179"/>
    </location>
    <ligand>
        <name>substrate</name>
        <note>ligand shared between dimeric partners</note>
    </ligand>
</feature>
<dbReference type="Gene3D" id="3.40.50.720">
    <property type="entry name" value="NAD(P)-binding Rossmann-like Domain"/>
    <property type="match status" value="1"/>
</dbReference>
<feature type="binding site" description="in other chain" evidence="14">
    <location>
        <position position="90"/>
    </location>
    <ligand>
        <name>substrate</name>
        <note>ligand shared between dimeric partners</note>
    </ligand>
</feature>
<evidence type="ECO:0000256" key="4">
    <source>
        <dbReference type="ARBA" id="ARBA00011738"/>
    </source>
</evidence>
<proteinExistence type="inferred from homology"/>
<evidence type="ECO:0000256" key="12">
    <source>
        <dbReference type="PIRNR" id="PIRNR000109"/>
    </source>
</evidence>
<feature type="binding site" evidence="14">
    <location>
        <position position="445"/>
    </location>
    <ligand>
        <name>substrate</name>
        <note>ligand shared between dimeric partners</note>
    </ligand>
</feature>
<evidence type="ECO:0000256" key="10">
    <source>
        <dbReference type="ARBA" id="ARBA00023126"/>
    </source>
</evidence>